<evidence type="ECO:0000313" key="4">
    <source>
        <dbReference type="EMBL" id="MEW9854496.1"/>
    </source>
</evidence>
<dbReference type="RefSeq" id="WP_367770449.1">
    <property type="nucleotide sequence ID" value="NZ_JBFNXR010000021.1"/>
</dbReference>
<protein>
    <submittedName>
        <fullName evidence="4">MotE family protein</fullName>
    </submittedName>
</protein>
<dbReference type="EMBL" id="JBFNXR010000021">
    <property type="protein sequence ID" value="MEW9854496.1"/>
    <property type="molecule type" value="Genomic_DNA"/>
</dbReference>
<reference evidence="4 5" key="1">
    <citation type="submission" date="2024-06" db="EMBL/GenBank/DDBJ databases">
        <title>Novosphingobium rhizovicinus M1R2S20.</title>
        <authorList>
            <person name="Sun J.-Q."/>
        </authorList>
    </citation>
    <scope>NUCLEOTIDE SEQUENCE [LARGE SCALE GENOMIC DNA]</scope>
    <source>
        <strain evidence="4 5">M1R2S20</strain>
    </source>
</reference>
<feature type="chain" id="PRO_5045493787" evidence="2">
    <location>
        <begin position="27"/>
        <end position="176"/>
    </location>
</feature>
<dbReference type="SUPFAM" id="SSF158791">
    <property type="entry name" value="MgtE N-terminal domain-like"/>
    <property type="match status" value="1"/>
</dbReference>
<feature type="signal peptide" evidence="2">
    <location>
        <begin position="1"/>
        <end position="26"/>
    </location>
</feature>
<keyword evidence="2" id="KW-0732">Signal</keyword>
<evidence type="ECO:0000256" key="1">
    <source>
        <dbReference type="SAM" id="MobiDB-lite"/>
    </source>
</evidence>
<gene>
    <name evidence="4" type="ORF">ABUH87_04805</name>
</gene>
<keyword evidence="5" id="KW-1185">Reference proteome</keyword>
<proteinExistence type="predicted"/>
<evidence type="ECO:0000313" key="5">
    <source>
        <dbReference type="Proteomes" id="UP001556118"/>
    </source>
</evidence>
<dbReference type="Proteomes" id="UP001556118">
    <property type="component" value="Unassembled WGS sequence"/>
</dbReference>
<dbReference type="InterPro" id="IPR006668">
    <property type="entry name" value="Mg_transptr_MgtE_intracell_dom"/>
</dbReference>
<feature type="domain" description="Magnesium transporter MgtE intracellular" evidence="3">
    <location>
        <begin position="100"/>
        <end position="153"/>
    </location>
</feature>
<evidence type="ECO:0000256" key="2">
    <source>
        <dbReference type="SAM" id="SignalP"/>
    </source>
</evidence>
<sequence>MKLRPSLLMLMAAAAGASVLANGVSAADPAPAAPETRLGASIKQDFAKRDQEAARRARALELREQAARAAEQRLQAGGAMPQQRAGGTEMRDPNEERFSELARIYQAMKPARAAVVLEQLEMDVQVEVARRMRERSTGQILAAMSPQRAAALTMAMARMPQPQPILASGAGQRSKP</sequence>
<feature type="region of interest" description="Disordered" evidence="1">
    <location>
        <begin position="72"/>
        <end position="93"/>
    </location>
</feature>
<comment type="caution">
    <text evidence="4">The sequence shown here is derived from an EMBL/GenBank/DDBJ whole genome shotgun (WGS) entry which is preliminary data.</text>
</comment>
<evidence type="ECO:0000259" key="3">
    <source>
        <dbReference type="Pfam" id="PF03448"/>
    </source>
</evidence>
<accession>A0ABV3R8S7</accession>
<organism evidence="4 5">
    <name type="scientific">Novosphingobium rhizovicinum</name>
    <dbReference type="NCBI Taxonomy" id="3228928"/>
    <lineage>
        <taxon>Bacteria</taxon>
        <taxon>Pseudomonadati</taxon>
        <taxon>Pseudomonadota</taxon>
        <taxon>Alphaproteobacteria</taxon>
        <taxon>Sphingomonadales</taxon>
        <taxon>Sphingomonadaceae</taxon>
        <taxon>Novosphingobium</taxon>
    </lineage>
</organism>
<name>A0ABV3R8S7_9SPHN</name>
<dbReference type="Pfam" id="PF03448">
    <property type="entry name" value="MgtE_N"/>
    <property type="match status" value="1"/>
</dbReference>